<dbReference type="AlphaFoldDB" id="A0A194Q7E7"/>
<feature type="region of interest" description="Disordered" evidence="1">
    <location>
        <begin position="117"/>
        <end position="193"/>
    </location>
</feature>
<feature type="region of interest" description="Disordered" evidence="1">
    <location>
        <begin position="1"/>
        <end position="28"/>
    </location>
</feature>
<protein>
    <submittedName>
        <fullName evidence="2">Uncharacterized protein</fullName>
    </submittedName>
</protein>
<feature type="compositionally biased region" description="Basic residues" evidence="1">
    <location>
        <begin position="169"/>
        <end position="182"/>
    </location>
</feature>
<organism evidence="2 3">
    <name type="scientific">Papilio xuthus</name>
    <name type="common">Asian swallowtail butterfly</name>
    <dbReference type="NCBI Taxonomy" id="66420"/>
    <lineage>
        <taxon>Eukaryota</taxon>
        <taxon>Metazoa</taxon>
        <taxon>Ecdysozoa</taxon>
        <taxon>Arthropoda</taxon>
        <taxon>Hexapoda</taxon>
        <taxon>Insecta</taxon>
        <taxon>Pterygota</taxon>
        <taxon>Neoptera</taxon>
        <taxon>Endopterygota</taxon>
        <taxon>Lepidoptera</taxon>
        <taxon>Glossata</taxon>
        <taxon>Ditrysia</taxon>
        <taxon>Papilionoidea</taxon>
        <taxon>Papilionidae</taxon>
        <taxon>Papilioninae</taxon>
        <taxon>Papilio</taxon>
    </lineage>
</organism>
<dbReference type="EMBL" id="KQ459324">
    <property type="protein sequence ID" value="KPJ01448.1"/>
    <property type="molecule type" value="Genomic_DNA"/>
</dbReference>
<evidence type="ECO:0000313" key="2">
    <source>
        <dbReference type="EMBL" id="KPJ01448.1"/>
    </source>
</evidence>
<proteinExistence type="predicted"/>
<reference evidence="2 3" key="1">
    <citation type="journal article" date="2015" name="Nat. Commun.">
        <title>Outbred genome sequencing and CRISPR/Cas9 gene editing in butterflies.</title>
        <authorList>
            <person name="Li X."/>
            <person name="Fan D."/>
            <person name="Zhang W."/>
            <person name="Liu G."/>
            <person name="Zhang L."/>
            <person name="Zhao L."/>
            <person name="Fang X."/>
            <person name="Chen L."/>
            <person name="Dong Y."/>
            <person name="Chen Y."/>
            <person name="Ding Y."/>
            <person name="Zhao R."/>
            <person name="Feng M."/>
            <person name="Zhu Y."/>
            <person name="Feng Y."/>
            <person name="Jiang X."/>
            <person name="Zhu D."/>
            <person name="Xiang H."/>
            <person name="Feng X."/>
            <person name="Li S."/>
            <person name="Wang J."/>
            <person name="Zhang G."/>
            <person name="Kronforst M.R."/>
            <person name="Wang W."/>
        </authorList>
    </citation>
    <scope>NUCLEOTIDE SEQUENCE [LARGE SCALE GENOMIC DNA]</scope>
    <source>
        <strain evidence="2">Ya'a_city_454_Px</strain>
        <tissue evidence="2">Whole body</tissue>
    </source>
</reference>
<sequence length="211" mass="24338">MDKDVTFFGFDESEEQENVSPVKKDKGRINALRPRSRAILQEFNVQKGPIRMPLGARNKKDRNAINKVFDEDKEQNLFQEKAKEITEETNNTVEQINISPEDSQSVHLFEDLEVVHSKPPRKSYGKARFRHHSESSDTQEEIQGRQGGSSGEEDNLDDLTFEIPTAQTKRLKKKKKTAKQRSKKEDKEAEEWAAGFNSMCEDIDHFDLIVE</sequence>
<dbReference type="Proteomes" id="UP000053268">
    <property type="component" value="Unassembled WGS sequence"/>
</dbReference>
<evidence type="ECO:0000256" key="1">
    <source>
        <dbReference type="SAM" id="MobiDB-lite"/>
    </source>
</evidence>
<keyword evidence="3" id="KW-1185">Reference proteome</keyword>
<accession>A0A194Q7E7</accession>
<feature type="compositionally biased region" description="Acidic residues" evidence="1">
    <location>
        <begin position="151"/>
        <end position="160"/>
    </location>
</feature>
<feature type="compositionally biased region" description="Basic residues" evidence="1">
    <location>
        <begin position="118"/>
        <end position="131"/>
    </location>
</feature>
<name>A0A194Q7E7_PAPXU</name>
<evidence type="ECO:0000313" key="3">
    <source>
        <dbReference type="Proteomes" id="UP000053268"/>
    </source>
</evidence>
<gene>
    <name evidence="2" type="ORF">RR46_08485</name>
</gene>